<dbReference type="PANTHER" id="PTHR43133:SF51">
    <property type="entry name" value="RNA POLYMERASE SIGMA FACTOR"/>
    <property type="match status" value="1"/>
</dbReference>
<evidence type="ECO:0000256" key="1">
    <source>
        <dbReference type="ARBA" id="ARBA00010641"/>
    </source>
</evidence>
<comment type="similarity">
    <text evidence="1">Belongs to the sigma-70 factor family. ECF subfamily.</text>
</comment>
<dbReference type="NCBIfam" id="TIGR02937">
    <property type="entry name" value="sigma70-ECF"/>
    <property type="match status" value="1"/>
</dbReference>
<evidence type="ECO:0000313" key="8">
    <source>
        <dbReference type="Proteomes" id="UP000265882"/>
    </source>
</evidence>
<dbReference type="GO" id="GO:0016987">
    <property type="term" value="F:sigma factor activity"/>
    <property type="evidence" value="ECO:0007669"/>
    <property type="project" value="UniProtKB-KW"/>
</dbReference>
<accession>A0A3A4NH21</accession>
<dbReference type="GO" id="GO:0006352">
    <property type="term" value="P:DNA-templated transcription initiation"/>
    <property type="evidence" value="ECO:0007669"/>
    <property type="project" value="InterPro"/>
</dbReference>
<dbReference type="InterPro" id="IPR007627">
    <property type="entry name" value="RNA_pol_sigma70_r2"/>
</dbReference>
<evidence type="ECO:0000259" key="5">
    <source>
        <dbReference type="Pfam" id="PF04542"/>
    </source>
</evidence>
<dbReference type="InterPro" id="IPR013325">
    <property type="entry name" value="RNA_pol_sigma_r2"/>
</dbReference>
<proteinExistence type="inferred from homology"/>
<dbReference type="Pfam" id="PF08281">
    <property type="entry name" value="Sigma70_r4_2"/>
    <property type="match status" value="1"/>
</dbReference>
<keyword evidence="4" id="KW-0804">Transcription</keyword>
<dbReference type="SUPFAM" id="SSF88659">
    <property type="entry name" value="Sigma3 and sigma4 domains of RNA polymerase sigma factors"/>
    <property type="match status" value="1"/>
</dbReference>
<gene>
    <name evidence="7" type="ORF">C4520_14340</name>
</gene>
<dbReference type="InterPro" id="IPR013249">
    <property type="entry name" value="RNA_pol_sigma70_r4_t2"/>
</dbReference>
<dbReference type="Gene3D" id="1.10.10.10">
    <property type="entry name" value="Winged helix-like DNA-binding domain superfamily/Winged helix DNA-binding domain"/>
    <property type="match status" value="1"/>
</dbReference>
<evidence type="ECO:0000259" key="6">
    <source>
        <dbReference type="Pfam" id="PF08281"/>
    </source>
</evidence>
<dbReference type="InterPro" id="IPR039425">
    <property type="entry name" value="RNA_pol_sigma-70-like"/>
</dbReference>
<dbReference type="Pfam" id="PF04542">
    <property type="entry name" value="Sigma70_r2"/>
    <property type="match status" value="1"/>
</dbReference>
<evidence type="ECO:0000313" key="7">
    <source>
        <dbReference type="EMBL" id="RJP18522.1"/>
    </source>
</evidence>
<dbReference type="AlphaFoldDB" id="A0A3A4NH21"/>
<dbReference type="InterPro" id="IPR013324">
    <property type="entry name" value="RNA_pol_sigma_r3/r4-like"/>
</dbReference>
<reference evidence="7 8" key="1">
    <citation type="journal article" date="2017" name="ISME J.">
        <title>Energy and carbon metabolisms in a deep terrestrial subsurface fluid microbial community.</title>
        <authorList>
            <person name="Momper L."/>
            <person name="Jungbluth S.P."/>
            <person name="Lee M.D."/>
            <person name="Amend J.P."/>
        </authorList>
    </citation>
    <scope>NUCLEOTIDE SEQUENCE [LARGE SCALE GENOMIC DNA]</scope>
    <source>
        <strain evidence="7">SURF_5</strain>
    </source>
</reference>
<keyword evidence="3" id="KW-0731">Sigma factor</keyword>
<dbReference type="Proteomes" id="UP000265882">
    <property type="component" value="Unassembled WGS sequence"/>
</dbReference>
<dbReference type="CDD" id="cd06171">
    <property type="entry name" value="Sigma70_r4"/>
    <property type="match status" value="1"/>
</dbReference>
<dbReference type="GO" id="GO:0003677">
    <property type="term" value="F:DNA binding"/>
    <property type="evidence" value="ECO:0007669"/>
    <property type="project" value="InterPro"/>
</dbReference>
<dbReference type="PANTHER" id="PTHR43133">
    <property type="entry name" value="RNA POLYMERASE ECF-TYPE SIGMA FACTO"/>
    <property type="match status" value="1"/>
</dbReference>
<protein>
    <submittedName>
        <fullName evidence="7">Sigma-70 family RNA polymerase sigma factor</fullName>
    </submittedName>
</protein>
<evidence type="ECO:0000256" key="2">
    <source>
        <dbReference type="ARBA" id="ARBA00023015"/>
    </source>
</evidence>
<name>A0A3A4NH21_ABYX5</name>
<dbReference type="EMBL" id="QZKU01000100">
    <property type="protein sequence ID" value="RJP18522.1"/>
    <property type="molecule type" value="Genomic_DNA"/>
</dbReference>
<keyword evidence="2" id="KW-0805">Transcription regulation</keyword>
<sequence length="238" mass="26918">MAETVGELADTAAPLLAMAGLNSSVLKQALGLNNGSFKPSNEQELKNFMSSDEELIAETRGGNRASFQELVEKYQRRMYSVAYGILGNREDALDAVQEAFIKAYRSLPEFKGQSTFYTWLYRITVNAAIDLARKAQRHEEVEFREEIEVVEEKGDYPVAAQSENPSERLMRKELGELIEKAIALLPVEQRTAVVLREIEGLSYREIAGIMKCSEGTVMSRLHYGRKKLQELLEPHLER</sequence>
<evidence type="ECO:0000256" key="4">
    <source>
        <dbReference type="ARBA" id="ARBA00023163"/>
    </source>
</evidence>
<feature type="domain" description="RNA polymerase sigma factor 70 region 4 type 2" evidence="6">
    <location>
        <begin position="176"/>
        <end position="228"/>
    </location>
</feature>
<evidence type="ECO:0000256" key="3">
    <source>
        <dbReference type="ARBA" id="ARBA00023082"/>
    </source>
</evidence>
<dbReference type="InterPro" id="IPR036388">
    <property type="entry name" value="WH-like_DNA-bd_sf"/>
</dbReference>
<comment type="caution">
    <text evidence="7">The sequence shown here is derived from an EMBL/GenBank/DDBJ whole genome shotgun (WGS) entry which is preliminary data.</text>
</comment>
<dbReference type="Gene3D" id="1.10.1740.10">
    <property type="match status" value="1"/>
</dbReference>
<feature type="domain" description="RNA polymerase sigma-70 region 2" evidence="5">
    <location>
        <begin position="70"/>
        <end position="137"/>
    </location>
</feature>
<dbReference type="SUPFAM" id="SSF88946">
    <property type="entry name" value="Sigma2 domain of RNA polymerase sigma factors"/>
    <property type="match status" value="1"/>
</dbReference>
<dbReference type="InterPro" id="IPR014284">
    <property type="entry name" value="RNA_pol_sigma-70_dom"/>
</dbReference>
<organism evidence="7 8">
    <name type="scientific">Abyssobacteria bacterium (strain SURF_5)</name>
    <dbReference type="NCBI Taxonomy" id="2093360"/>
    <lineage>
        <taxon>Bacteria</taxon>
        <taxon>Pseudomonadati</taxon>
        <taxon>Candidatus Hydrogenedentota</taxon>
        <taxon>Candidatus Abyssobacteria</taxon>
    </lineage>
</organism>